<dbReference type="STRING" id="1229665.N1S228"/>
<dbReference type="SUPFAM" id="SSF53167">
    <property type="entry name" value="Purine and uridine phosphorylases"/>
    <property type="match status" value="1"/>
</dbReference>
<protein>
    <recommendedName>
        <fullName evidence="3">Nucleoside phosphorylase domain-containing protein</fullName>
    </recommendedName>
</protein>
<proteinExistence type="predicted"/>
<dbReference type="HOGENOM" id="CLU_167273_0_0_1"/>
<dbReference type="Proteomes" id="UP000016929">
    <property type="component" value="Unassembled WGS sequence"/>
</dbReference>
<dbReference type="AlphaFoldDB" id="N1S228"/>
<evidence type="ECO:0000313" key="2">
    <source>
        <dbReference type="Proteomes" id="UP000016929"/>
    </source>
</evidence>
<gene>
    <name evidence="1" type="ORF">FOC4_g10010185</name>
</gene>
<reference evidence="2" key="2">
    <citation type="journal article" date="2014" name="PLoS ONE">
        <title>Genome and Transcriptome Analysis of the Fungal Pathogen Fusarium oxysporum f. sp. cubense Causing Banana Vascular Wilt Disease.</title>
        <authorList>
            <person name="Guo L."/>
            <person name="Han L."/>
            <person name="Yang L."/>
            <person name="Zeng H."/>
            <person name="Fan D."/>
            <person name="Zhu Y."/>
            <person name="Feng Y."/>
            <person name="Wang G."/>
            <person name="Peng C."/>
            <person name="Jiang X."/>
            <person name="Zhou D."/>
            <person name="Ni P."/>
            <person name="Liang C."/>
            <person name="Liu L."/>
            <person name="Wang J."/>
            <person name="Mao C."/>
            <person name="Fang X."/>
            <person name="Peng M."/>
            <person name="Huang J."/>
        </authorList>
    </citation>
    <scope>NUCLEOTIDE SEQUENCE [LARGE SCALE GENOMIC DNA]</scope>
    <source>
        <strain evidence="2">race 4</strain>
    </source>
</reference>
<dbReference type="PANTHER" id="PTHR46082">
    <property type="entry name" value="ATP/GTP-BINDING PROTEIN-RELATED"/>
    <property type="match status" value="1"/>
</dbReference>
<dbReference type="GO" id="GO:0009116">
    <property type="term" value="P:nucleoside metabolic process"/>
    <property type="evidence" value="ECO:0007669"/>
    <property type="project" value="InterPro"/>
</dbReference>
<evidence type="ECO:0008006" key="3">
    <source>
        <dbReference type="Google" id="ProtNLM"/>
    </source>
</evidence>
<dbReference type="InterPro" id="IPR035994">
    <property type="entry name" value="Nucleoside_phosphorylase_sf"/>
</dbReference>
<dbReference type="PANTHER" id="PTHR46082:SF11">
    <property type="entry name" value="AAA+ ATPASE DOMAIN-CONTAINING PROTEIN-RELATED"/>
    <property type="match status" value="1"/>
</dbReference>
<name>N1S228_FUSC4</name>
<accession>N1S228</accession>
<keyword evidence="2" id="KW-1185">Reference proteome</keyword>
<organism evidence="1 2">
    <name type="scientific">Fusarium oxysporum f. sp. cubense (strain race 4)</name>
    <name type="common">Panama disease fungus</name>
    <dbReference type="NCBI Taxonomy" id="2502994"/>
    <lineage>
        <taxon>Eukaryota</taxon>
        <taxon>Fungi</taxon>
        <taxon>Dikarya</taxon>
        <taxon>Ascomycota</taxon>
        <taxon>Pezizomycotina</taxon>
        <taxon>Sordariomycetes</taxon>
        <taxon>Hypocreomycetidae</taxon>
        <taxon>Hypocreales</taxon>
        <taxon>Nectriaceae</taxon>
        <taxon>Fusarium</taxon>
        <taxon>Fusarium oxysporum species complex</taxon>
    </lineage>
</organism>
<dbReference type="GO" id="GO:0003824">
    <property type="term" value="F:catalytic activity"/>
    <property type="evidence" value="ECO:0007669"/>
    <property type="project" value="InterPro"/>
</dbReference>
<evidence type="ECO:0000313" key="1">
    <source>
        <dbReference type="EMBL" id="EMT71671.1"/>
    </source>
</evidence>
<sequence length="119" mass="13475">DQPEIHYGLIASGNRVLKDAVARDRWAKEHGILCFEMEAAGVMNILPCLVIRGICDYADSYKNKRWQNYAAATAASYAKLLLRHTASSSIEWKTARMGYKRSLCIYTNGEEPQAKHRRA</sequence>
<reference evidence="2" key="1">
    <citation type="submission" date="2012-09" db="EMBL/GenBank/DDBJ databases">
        <title>Genome sequencing and comparative transcriptomics of race 1 and race 4 of banana pathogen: Fusarium oxysporum f. sp. cubense.</title>
        <authorList>
            <person name="Fang X."/>
            <person name="Huang J."/>
        </authorList>
    </citation>
    <scope>NUCLEOTIDE SEQUENCE [LARGE SCALE GENOMIC DNA]</scope>
    <source>
        <strain evidence="2">race 4</strain>
    </source>
</reference>
<dbReference type="EMBL" id="KB726307">
    <property type="protein sequence ID" value="EMT71671.1"/>
    <property type="molecule type" value="Genomic_DNA"/>
</dbReference>
<dbReference type="InterPro" id="IPR053137">
    <property type="entry name" value="NLR-like"/>
</dbReference>
<feature type="non-terminal residue" evidence="1">
    <location>
        <position position="1"/>
    </location>
</feature>
<dbReference type="OrthoDB" id="20872at2759"/>
<dbReference type="Gene3D" id="3.40.50.1580">
    <property type="entry name" value="Nucleoside phosphorylase domain"/>
    <property type="match status" value="1"/>
</dbReference>